<keyword evidence="2" id="KW-1185">Reference proteome</keyword>
<sequence>MTSPTKPLPTTDADRALLKAYVILPLVLSAFERDTRVFLNLRSPRKYIEWIYEARERLSVETRLTRFEAAKCGVKIYEELRTDGGITVRYACRYQYGEITLTNAEIANEAAGFMRNYLTFDLRE</sequence>
<reference evidence="1 2" key="1">
    <citation type="submission" date="2020-02" db="EMBL/GenBank/DDBJ databases">
        <authorList>
            <person name="Gao J."/>
            <person name="Sun J."/>
        </authorList>
    </citation>
    <scope>NUCLEOTIDE SEQUENCE [LARGE SCALE GENOMIC DNA]</scope>
    <source>
        <strain evidence="1 2">7124</strain>
    </source>
</reference>
<proteinExistence type="predicted"/>
<dbReference type="InterPro" id="IPR058600">
    <property type="entry name" value="YhjD-like"/>
</dbReference>
<evidence type="ECO:0000313" key="1">
    <source>
        <dbReference type="EMBL" id="NGM81181.1"/>
    </source>
</evidence>
<dbReference type="RefSeq" id="WP_165093738.1">
    <property type="nucleotide sequence ID" value="NZ_JAAKGU010000001.1"/>
</dbReference>
<name>A0A6M1PLH1_9BACL</name>
<dbReference type="Proteomes" id="UP000480151">
    <property type="component" value="Unassembled WGS sequence"/>
</dbReference>
<evidence type="ECO:0000313" key="2">
    <source>
        <dbReference type="Proteomes" id="UP000480151"/>
    </source>
</evidence>
<gene>
    <name evidence="1" type="ORF">G5B47_02010</name>
</gene>
<accession>A0A6M1PLH1</accession>
<organism evidence="1 2">
    <name type="scientific">Paenibacillus apii</name>
    <dbReference type="NCBI Taxonomy" id="1850370"/>
    <lineage>
        <taxon>Bacteria</taxon>
        <taxon>Bacillati</taxon>
        <taxon>Bacillota</taxon>
        <taxon>Bacilli</taxon>
        <taxon>Bacillales</taxon>
        <taxon>Paenibacillaceae</taxon>
        <taxon>Paenibacillus</taxon>
    </lineage>
</organism>
<dbReference type="EMBL" id="JAAKGU010000001">
    <property type="protein sequence ID" value="NGM81181.1"/>
    <property type="molecule type" value="Genomic_DNA"/>
</dbReference>
<comment type="caution">
    <text evidence="1">The sequence shown here is derived from an EMBL/GenBank/DDBJ whole genome shotgun (WGS) entry which is preliminary data.</text>
</comment>
<dbReference type="Pfam" id="PF26325">
    <property type="entry name" value="YhjD"/>
    <property type="match status" value="1"/>
</dbReference>
<dbReference type="AlphaFoldDB" id="A0A6M1PLH1"/>
<protein>
    <submittedName>
        <fullName evidence="1">Uncharacterized protein</fullName>
    </submittedName>
</protein>